<dbReference type="AlphaFoldDB" id="A0A0A2MS70"/>
<feature type="region of interest" description="Disordered" evidence="4">
    <location>
        <begin position="264"/>
        <end position="299"/>
    </location>
</feature>
<dbReference type="PANTHER" id="PTHR44196:SF2">
    <property type="entry name" value="SHORT-CHAIN DEHYDROGENASE-RELATED"/>
    <property type="match status" value="1"/>
</dbReference>
<dbReference type="STRING" id="1121898.GCA_000422725_01546"/>
<accession>A0A0A2MS70</accession>
<feature type="compositionally biased region" description="Basic and acidic residues" evidence="4">
    <location>
        <begin position="264"/>
        <end position="282"/>
    </location>
</feature>
<comment type="similarity">
    <text evidence="1 3">Belongs to the short-chain dehydrogenases/reductases (SDR) family.</text>
</comment>
<dbReference type="EMBL" id="JRLY01000002">
    <property type="protein sequence ID" value="KGO94298.1"/>
    <property type="molecule type" value="Genomic_DNA"/>
</dbReference>
<comment type="caution">
    <text evidence="5">The sequence shown here is derived from an EMBL/GenBank/DDBJ whole genome shotgun (WGS) entry which is preliminary data.</text>
</comment>
<keyword evidence="2" id="KW-0560">Oxidoreductase</keyword>
<keyword evidence="6" id="KW-1185">Reference proteome</keyword>
<dbReference type="PRINTS" id="PR00080">
    <property type="entry name" value="SDRFAMILY"/>
</dbReference>
<gene>
    <name evidence="5" type="ORF">Q766_05095</name>
</gene>
<evidence type="ECO:0000256" key="2">
    <source>
        <dbReference type="ARBA" id="ARBA00023002"/>
    </source>
</evidence>
<dbReference type="PRINTS" id="PR00081">
    <property type="entry name" value="GDHRDH"/>
</dbReference>
<evidence type="ECO:0000256" key="1">
    <source>
        <dbReference type="ARBA" id="ARBA00006484"/>
    </source>
</evidence>
<dbReference type="GO" id="GO:0016491">
    <property type="term" value="F:oxidoreductase activity"/>
    <property type="evidence" value="ECO:0007669"/>
    <property type="project" value="UniProtKB-KW"/>
</dbReference>
<sequence>MSTQKFALITGATSGIGYELAKLFAQDGTNLIIVARNEDNLSQTATELRAINNITVHTITADLFEPGAANKVYEQAKELGVGIEYLVNDAGQGEWGRFFKTDLDREIDLVQLNIIALMSLTKYFLQDMVAQNSGRILNLASSLAKAPTPYMAVYAASKAFVLSFSEALVKELEETNVTVTALLPGATDTDFFHKAKAENTVTYKETSLYDPAEVAKGGYDAFLNGEATVQPGFKNKAQNTMSTLLPDGAVASNMEKQMVSSMEEDGKSEITHEASARERDSINIKNGGVNGDFKPHNLN</sequence>
<dbReference type="Gene3D" id="3.40.50.720">
    <property type="entry name" value="NAD(P)-binding Rossmann-like Domain"/>
    <property type="match status" value="1"/>
</dbReference>
<proteinExistence type="inferred from homology"/>
<dbReference type="GO" id="GO:0016020">
    <property type="term" value="C:membrane"/>
    <property type="evidence" value="ECO:0007669"/>
    <property type="project" value="TreeGrafter"/>
</dbReference>
<dbReference type="Proteomes" id="UP000030111">
    <property type="component" value="Unassembled WGS sequence"/>
</dbReference>
<dbReference type="PIRSF" id="PIRSF000126">
    <property type="entry name" value="11-beta-HSD1"/>
    <property type="match status" value="1"/>
</dbReference>
<dbReference type="SUPFAM" id="SSF51735">
    <property type="entry name" value="NAD(P)-binding Rossmann-fold domains"/>
    <property type="match status" value="1"/>
</dbReference>
<dbReference type="InterPro" id="IPR002347">
    <property type="entry name" value="SDR_fam"/>
</dbReference>
<dbReference type="RefSeq" id="WP_035738476.1">
    <property type="nucleotide sequence ID" value="NZ_AUGP01000017.1"/>
</dbReference>
<dbReference type="PANTHER" id="PTHR44196">
    <property type="entry name" value="DEHYDROGENASE/REDUCTASE SDR FAMILY MEMBER 7B"/>
    <property type="match status" value="1"/>
</dbReference>
<evidence type="ECO:0000256" key="3">
    <source>
        <dbReference type="RuleBase" id="RU000363"/>
    </source>
</evidence>
<name>A0A0A2MS70_9FLAO</name>
<protein>
    <submittedName>
        <fullName evidence="5">Oxidoreductase</fullName>
    </submittedName>
</protein>
<organism evidence="5 6">
    <name type="scientific">Flavobacterium subsaxonicum WB 4.1-42 = DSM 21790</name>
    <dbReference type="NCBI Taxonomy" id="1121898"/>
    <lineage>
        <taxon>Bacteria</taxon>
        <taxon>Pseudomonadati</taxon>
        <taxon>Bacteroidota</taxon>
        <taxon>Flavobacteriia</taxon>
        <taxon>Flavobacteriales</taxon>
        <taxon>Flavobacteriaceae</taxon>
        <taxon>Flavobacterium</taxon>
    </lineage>
</organism>
<evidence type="ECO:0000256" key="4">
    <source>
        <dbReference type="SAM" id="MobiDB-lite"/>
    </source>
</evidence>
<reference evidence="5 6" key="1">
    <citation type="submission" date="2013-09" db="EMBL/GenBank/DDBJ databases">
        <authorList>
            <person name="Zeng Z."/>
            <person name="Chen C."/>
        </authorList>
    </citation>
    <scope>NUCLEOTIDE SEQUENCE [LARGE SCALE GENOMIC DNA]</scope>
    <source>
        <strain evidence="5 6">WB 4.1-42</strain>
    </source>
</reference>
<dbReference type="InterPro" id="IPR036291">
    <property type="entry name" value="NAD(P)-bd_dom_sf"/>
</dbReference>
<dbReference type="Pfam" id="PF00106">
    <property type="entry name" value="adh_short"/>
    <property type="match status" value="1"/>
</dbReference>
<evidence type="ECO:0000313" key="6">
    <source>
        <dbReference type="Proteomes" id="UP000030111"/>
    </source>
</evidence>
<dbReference type="CDD" id="cd05233">
    <property type="entry name" value="SDR_c"/>
    <property type="match status" value="1"/>
</dbReference>
<evidence type="ECO:0000313" key="5">
    <source>
        <dbReference type="EMBL" id="KGO94298.1"/>
    </source>
</evidence>
<dbReference type="eggNOG" id="COG0300">
    <property type="taxonomic scope" value="Bacteria"/>
</dbReference>